<evidence type="ECO:0000259" key="2">
    <source>
        <dbReference type="Pfam" id="PF00296"/>
    </source>
</evidence>
<dbReference type="InterPro" id="IPR011251">
    <property type="entry name" value="Luciferase-like_dom"/>
</dbReference>
<dbReference type="PANTHER" id="PTHR43244">
    <property type="match status" value="1"/>
</dbReference>
<dbReference type="InterPro" id="IPR036661">
    <property type="entry name" value="Luciferase-like_sf"/>
</dbReference>
<dbReference type="EMBL" id="CAEZYR010000006">
    <property type="protein sequence ID" value="CAB4728508.1"/>
    <property type="molecule type" value="Genomic_DNA"/>
</dbReference>
<dbReference type="InterPro" id="IPR050564">
    <property type="entry name" value="F420-G6PD/mer"/>
</dbReference>
<gene>
    <name evidence="3" type="ORF">UFOPK2754_00317</name>
</gene>
<reference evidence="3" key="1">
    <citation type="submission" date="2020-05" db="EMBL/GenBank/DDBJ databases">
        <authorList>
            <person name="Chiriac C."/>
            <person name="Salcher M."/>
            <person name="Ghai R."/>
            <person name="Kavagutti S V."/>
        </authorList>
    </citation>
    <scope>NUCLEOTIDE SEQUENCE</scope>
</reference>
<accession>A0A6J6S1H8</accession>
<dbReference type="Gene3D" id="3.20.20.30">
    <property type="entry name" value="Luciferase-like domain"/>
    <property type="match status" value="1"/>
</dbReference>
<evidence type="ECO:0000256" key="1">
    <source>
        <dbReference type="ARBA" id="ARBA00023002"/>
    </source>
</evidence>
<protein>
    <submittedName>
        <fullName evidence="3">Unannotated protein</fullName>
    </submittedName>
</protein>
<dbReference type="SUPFAM" id="SSF51679">
    <property type="entry name" value="Bacterial luciferase-like"/>
    <property type="match status" value="1"/>
</dbReference>
<dbReference type="PANTHER" id="PTHR43244:SF1">
    <property type="entry name" value="5,10-METHYLENETETRAHYDROMETHANOPTERIN REDUCTASE"/>
    <property type="match status" value="1"/>
</dbReference>
<proteinExistence type="predicted"/>
<sequence length="289" mass="32210">MKFWQNVAFSETEQLIDVAKIAEQVGFHGLTTADHIITPAVIESTYPYAADGKAWWDPNTHFPDDWGMYCALSQHTTTLRFMPMVYIVPARDPFTLAKAISTAAFFSNDRVVLGVGVGWMAEEFTLTGQSFTNRGKRTDEMLEVMALLMAGGMVEYHGTHFEFAPVQMAPATRVPVPVWIGGHSDIALKRAARHDGWIGVNYDFDDIAPLLAKLTEFRKHAERDHLPFETLVTLNEVPTADAVKRLRDMGVTGYNNPPWLFNGIVTSDLATKRATLESFATDVIAKINT</sequence>
<evidence type="ECO:0000313" key="3">
    <source>
        <dbReference type="EMBL" id="CAB4728508.1"/>
    </source>
</evidence>
<dbReference type="CDD" id="cd01097">
    <property type="entry name" value="Tetrahydromethanopterin_reductase"/>
    <property type="match status" value="1"/>
</dbReference>
<keyword evidence="1" id="KW-0560">Oxidoreductase</keyword>
<dbReference type="AlphaFoldDB" id="A0A6J6S1H8"/>
<dbReference type="InterPro" id="IPR019921">
    <property type="entry name" value="Lucif-like_OxRdtase_Rv2161c"/>
</dbReference>
<dbReference type="NCBIfam" id="TIGR03619">
    <property type="entry name" value="F420_Rv2161c"/>
    <property type="match status" value="1"/>
</dbReference>
<dbReference type="Pfam" id="PF00296">
    <property type="entry name" value="Bac_luciferase"/>
    <property type="match status" value="1"/>
</dbReference>
<dbReference type="GO" id="GO:0016705">
    <property type="term" value="F:oxidoreductase activity, acting on paired donors, with incorporation or reduction of molecular oxygen"/>
    <property type="evidence" value="ECO:0007669"/>
    <property type="project" value="InterPro"/>
</dbReference>
<organism evidence="3">
    <name type="scientific">freshwater metagenome</name>
    <dbReference type="NCBI Taxonomy" id="449393"/>
    <lineage>
        <taxon>unclassified sequences</taxon>
        <taxon>metagenomes</taxon>
        <taxon>ecological metagenomes</taxon>
    </lineage>
</organism>
<name>A0A6J6S1H8_9ZZZZ</name>
<feature type="domain" description="Luciferase-like" evidence="2">
    <location>
        <begin position="13"/>
        <end position="233"/>
    </location>
</feature>